<dbReference type="Proteomes" id="UP001596997">
    <property type="component" value="Unassembled WGS sequence"/>
</dbReference>
<dbReference type="InterPro" id="IPR039426">
    <property type="entry name" value="TonB-dep_rcpt-like"/>
</dbReference>
<dbReference type="InterPro" id="IPR000531">
    <property type="entry name" value="Beta-barrel_TonB"/>
</dbReference>
<evidence type="ECO:0000256" key="11">
    <source>
        <dbReference type="RuleBase" id="RU003357"/>
    </source>
</evidence>
<evidence type="ECO:0000256" key="3">
    <source>
        <dbReference type="ARBA" id="ARBA00022452"/>
    </source>
</evidence>
<protein>
    <submittedName>
        <fullName evidence="14">TonB-dependent receptor plug domain-containing protein</fullName>
    </submittedName>
</protein>
<comment type="subcellular location">
    <subcellularLocation>
        <location evidence="1 10">Cell outer membrane</location>
        <topology evidence="1 10">Multi-pass membrane protein</topology>
    </subcellularLocation>
</comment>
<keyword evidence="7 10" id="KW-0472">Membrane</keyword>
<dbReference type="InterPro" id="IPR012910">
    <property type="entry name" value="Plug_dom"/>
</dbReference>
<dbReference type="PROSITE" id="PS52016">
    <property type="entry name" value="TONB_DEPENDENT_REC_3"/>
    <property type="match status" value="1"/>
</dbReference>
<dbReference type="SUPFAM" id="SSF56935">
    <property type="entry name" value="Porins"/>
    <property type="match status" value="1"/>
</dbReference>
<proteinExistence type="inferred from homology"/>
<keyword evidence="5" id="KW-0732">Signal</keyword>
<dbReference type="Pfam" id="PF07715">
    <property type="entry name" value="Plug"/>
    <property type="match status" value="1"/>
</dbReference>
<dbReference type="Gene3D" id="2.170.130.10">
    <property type="entry name" value="TonB-dependent receptor, plug domain"/>
    <property type="match status" value="1"/>
</dbReference>
<keyword evidence="9 10" id="KW-0998">Cell outer membrane</keyword>
<evidence type="ECO:0000256" key="7">
    <source>
        <dbReference type="ARBA" id="ARBA00023136"/>
    </source>
</evidence>
<dbReference type="CDD" id="cd01347">
    <property type="entry name" value="ligand_gated_channel"/>
    <property type="match status" value="1"/>
</dbReference>
<evidence type="ECO:0000256" key="8">
    <source>
        <dbReference type="ARBA" id="ARBA00023170"/>
    </source>
</evidence>
<comment type="similarity">
    <text evidence="10 11">Belongs to the TonB-dependent receptor family.</text>
</comment>
<evidence type="ECO:0000256" key="2">
    <source>
        <dbReference type="ARBA" id="ARBA00022448"/>
    </source>
</evidence>
<comment type="caution">
    <text evidence="14">The sequence shown here is derived from an EMBL/GenBank/DDBJ whole genome shotgun (WGS) entry which is preliminary data.</text>
</comment>
<dbReference type="RefSeq" id="WP_377715196.1">
    <property type="nucleotide sequence ID" value="NZ_JBHTJM010000008.1"/>
</dbReference>
<dbReference type="InterPro" id="IPR036942">
    <property type="entry name" value="Beta-barrel_TonB_sf"/>
</dbReference>
<keyword evidence="15" id="KW-1185">Reference proteome</keyword>
<evidence type="ECO:0000256" key="10">
    <source>
        <dbReference type="PROSITE-ProRule" id="PRU01360"/>
    </source>
</evidence>
<keyword evidence="8 14" id="KW-0675">Receptor</keyword>
<keyword evidence="2 10" id="KW-0813">Transport</keyword>
<feature type="domain" description="TonB-dependent receptor plug" evidence="13">
    <location>
        <begin position="48"/>
        <end position="150"/>
    </location>
</feature>
<dbReference type="PANTHER" id="PTHR30069:SF29">
    <property type="entry name" value="HEMOGLOBIN AND HEMOGLOBIN-HAPTOGLOBIN-BINDING PROTEIN 1-RELATED"/>
    <property type="match status" value="1"/>
</dbReference>
<reference evidence="15" key="1">
    <citation type="journal article" date="2019" name="Int. J. Syst. Evol. Microbiol.">
        <title>The Global Catalogue of Microorganisms (GCM) 10K type strain sequencing project: providing services to taxonomists for standard genome sequencing and annotation.</title>
        <authorList>
            <consortium name="The Broad Institute Genomics Platform"/>
            <consortium name="The Broad Institute Genome Sequencing Center for Infectious Disease"/>
            <person name="Wu L."/>
            <person name="Ma J."/>
        </authorList>
    </citation>
    <scope>NUCLEOTIDE SEQUENCE [LARGE SCALE GENOMIC DNA]</scope>
    <source>
        <strain evidence="15">CCUG 62114</strain>
    </source>
</reference>
<keyword evidence="6 11" id="KW-0798">TonB box</keyword>
<evidence type="ECO:0000256" key="9">
    <source>
        <dbReference type="ARBA" id="ARBA00023237"/>
    </source>
</evidence>
<dbReference type="Pfam" id="PF00593">
    <property type="entry name" value="TonB_dep_Rec_b-barrel"/>
    <property type="match status" value="1"/>
</dbReference>
<dbReference type="PANTHER" id="PTHR30069">
    <property type="entry name" value="TONB-DEPENDENT OUTER MEMBRANE RECEPTOR"/>
    <property type="match status" value="1"/>
</dbReference>
<keyword evidence="4 10" id="KW-0812">Transmembrane</keyword>
<evidence type="ECO:0000313" key="14">
    <source>
        <dbReference type="EMBL" id="MFD0963955.1"/>
    </source>
</evidence>
<keyword evidence="3 10" id="KW-1134">Transmembrane beta strand</keyword>
<feature type="domain" description="TonB-dependent receptor-like beta-barrel" evidence="12">
    <location>
        <begin position="163"/>
        <end position="681"/>
    </location>
</feature>
<dbReference type="Gene3D" id="2.40.170.20">
    <property type="entry name" value="TonB-dependent receptor, beta-barrel domain"/>
    <property type="match status" value="1"/>
</dbReference>
<organism evidence="14 15">
    <name type="scientific">Pseudofulvibacter geojedonensis</name>
    <dbReference type="NCBI Taxonomy" id="1123758"/>
    <lineage>
        <taxon>Bacteria</taxon>
        <taxon>Pseudomonadati</taxon>
        <taxon>Bacteroidota</taxon>
        <taxon>Flavobacteriia</taxon>
        <taxon>Flavobacteriales</taxon>
        <taxon>Flavobacteriaceae</taxon>
        <taxon>Pseudofulvibacter</taxon>
    </lineage>
</organism>
<evidence type="ECO:0000313" key="15">
    <source>
        <dbReference type="Proteomes" id="UP001596997"/>
    </source>
</evidence>
<evidence type="ECO:0000256" key="6">
    <source>
        <dbReference type="ARBA" id="ARBA00023077"/>
    </source>
</evidence>
<accession>A0ABW3I271</accession>
<evidence type="ECO:0000259" key="12">
    <source>
        <dbReference type="Pfam" id="PF00593"/>
    </source>
</evidence>
<dbReference type="InterPro" id="IPR037066">
    <property type="entry name" value="Plug_dom_sf"/>
</dbReference>
<evidence type="ECO:0000256" key="4">
    <source>
        <dbReference type="ARBA" id="ARBA00022692"/>
    </source>
</evidence>
<name>A0ABW3I271_9FLAO</name>
<evidence type="ECO:0000259" key="13">
    <source>
        <dbReference type="Pfam" id="PF07715"/>
    </source>
</evidence>
<evidence type="ECO:0000256" key="1">
    <source>
        <dbReference type="ARBA" id="ARBA00004571"/>
    </source>
</evidence>
<dbReference type="EMBL" id="JBHTJM010000008">
    <property type="protein sequence ID" value="MFD0963955.1"/>
    <property type="molecule type" value="Genomic_DNA"/>
</dbReference>
<sequence length="713" mass="81217">MSLNKNTFLLFLLLGSVVFSQENSKKKDSITNLDEVLVTATRTERQLSSLPLPAQIITKEQIKASNSIRLSDLINEQTGLITIKDHGQEGVQIQGMDSQYTLVMIDGVPLIGRLTGDFDLSRITVANVKQVEIVKGASSCLYGSEAMGGVINVITETPTDTLTGNFYHRSGTFNTHDTSVNLNLKKKKLSFSGLVNRYSTQGYDLDNFSEGRTLNPFNNLTAQVKLGYELNKKTSLTFLARLFHQKRKEESVNTVLPIYYRERLDEYNSQFKIDHKFNSKWDASFELYATQYKTKSYSRFTDNSIEDGNVFNQLFFRPEVRAHYKPNKAHSVIFGGGLTHERIDRTLFDIKPKFNAPYVFAQYDVNPTEKLNIIAGARYDAHNEYKSQFSPKLAARYKITNKLAVKASAGYGYKAPDFRQLYLNFTNPAVGYTVLGYFETAGGLQQLYNDGAFLNQQTGSQLVSLQELNEIIDRDFSDELRPESSVNLNFGIDYKFNNQLKASVNLFRNNIRNLIEAYPIVGRANGQNVFGYRNFSKVYTQGLEFNTIYAPIKQLQISGGYQLLYAKSVEAEEKFENGEVTVSNLVPGSPVTYTLRKKDYFGLANRSRHMANIKVFYKNSAYNFDANIRGTYRSEYGLFDTNQNQYLDKFDEFVEGYSIWDLAINKTFYKKYQLGFGVDNVFEFTDPRQSDTDVISINNIPGRIFYGKLNVNF</sequence>
<gene>
    <name evidence="14" type="ORF">ACFQ1O_08070</name>
</gene>
<evidence type="ECO:0000256" key="5">
    <source>
        <dbReference type="ARBA" id="ARBA00022729"/>
    </source>
</evidence>